<keyword evidence="2" id="KW-1185">Reference proteome</keyword>
<sequence length="665" mass="75861">MATVNTVNHEGIDDQFLTEIHTYRASSRDMPFDVREEHLFARDSCGRSCLHVALLKTRNYKDYAGSLEIFSYPHPPNTLGWPSLNELENKLLGPRSQAESWEGLNFRRVQVPNIPLNFDLVKQLVAAGANVHSVDSEGNYCLHYAVENEDCCDLIPVLLQAGAKLESSNKYGDTALLTAVKVNNLKAVETLIKYGADINVLNYDEDTCLHLAGNNVMFNFLLNAGCTVPMNCMNQCGCTPFLAAVDYCDVTTLMRMIQAGADVDFQHRKCGPYVCRRWNNSLSMAICRNRDDIVEILLKYGANPNKFAREDETILCLASRMLCSVDSSIDPNPTEDEKIANILQLLITHGTNVRNISVESFRNGIRCGNLRVVHLFLDKIYRQGVLHSSDVDAKPLLHLALCNKRDDVFKFILESNLHDLDKTDFEGYSAFHRCVAHTENQSRAKILIDYGADISTKNNRGKTVLHTAFGSAFGPHGVKWVAFLLSYGSLPSWRLRIAYLSMEIFEPRTCQMHPESIEKIVTHVALIDSLGHFIEPRILNRILTCIDSNQELYERCKIEIGLLRKSFFQDLISFYDVLTRVDHRFVRNKDLVEKIVNEDLHKRFPIYEDLIRRRIAESQQALELILGSVKSLNRILKIDYQTFYQVYENILCRLRKIDLLNLQRI</sequence>
<reference evidence="1" key="1">
    <citation type="submission" date="2023-04" db="EMBL/GenBank/DDBJ databases">
        <title>A chromosome-level genome assembly of the parasitoid wasp Eretmocerus hayati.</title>
        <authorList>
            <person name="Zhong Y."/>
            <person name="Liu S."/>
            <person name="Liu Y."/>
        </authorList>
    </citation>
    <scope>NUCLEOTIDE SEQUENCE</scope>
    <source>
        <strain evidence="1">ZJU_SS_LIU_2023</strain>
    </source>
</reference>
<accession>A0ACC2PAG2</accession>
<dbReference type="Proteomes" id="UP001239111">
    <property type="component" value="Chromosome 2"/>
</dbReference>
<proteinExistence type="predicted"/>
<name>A0ACC2PAG2_9HYME</name>
<gene>
    <name evidence="1" type="ORF">QAD02_016219</name>
</gene>
<comment type="caution">
    <text evidence="1">The sequence shown here is derived from an EMBL/GenBank/DDBJ whole genome shotgun (WGS) entry which is preliminary data.</text>
</comment>
<organism evidence="1 2">
    <name type="scientific">Eretmocerus hayati</name>
    <dbReference type="NCBI Taxonomy" id="131215"/>
    <lineage>
        <taxon>Eukaryota</taxon>
        <taxon>Metazoa</taxon>
        <taxon>Ecdysozoa</taxon>
        <taxon>Arthropoda</taxon>
        <taxon>Hexapoda</taxon>
        <taxon>Insecta</taxon>
        <taxon>Pterygota</taxon>
        <taxon>Neoptera</taxon>
        <taxon>Endopterygota</taxon>
        <taxon>Hymenoptera</taxon>
        <taxon>Apocrita</taxon>
        <taxon>Proctotrupomorpha</taxon>
        <taxon>Chalcidoidea</taxon>
        <taxon>Aphelinidae</taxon>
        <taxon>Aphelininae</taxon>
        <taxon>Eretmocerus</taxon>
    </lineage>
</organism>
<evidence type="ECO:0000313" key="1">
    <source>
        <dbReference type="EMBL" id="KAJ8680432.1"/>
    </source>
</evidence>
<evidence type="ECO:0000313" key="2">
    <source>
        <dbReference type="Proteomes" id="UP001239111"/>
    </source>
</evidence>
<protein>
    <submittedName>
        <fullName evidence="1">Uncharacterized protein</fullName>
    </submittedName>
</protein>
<dbReference type="EMBL" id="CM056742">
    <property type="protein sequence ID" value="KAJ8680432.1"/>
    <property type="molecule type" value="Genomic_DNA"/>
</dbReference>